<dbReference type="Proteomes" id="UP000076863">
    <property type="component" value="Unassembled WGS sequence"/>
</dbReference>
<organism evidence="3 4">
    <name type="scientific">Beauveria brongniartii RCEF 3172</name>
    <dbReference type="NCBI Taxonomy" id="1081107"/>
    <lineage>
        <taxon>Eukaryota</taxon>
        <taxon>Fungi</taxon>
        <taxon>Dikarya</taxon>
        <taxon>Ascomycota</taxon>
        <taxon>Pezizomycotina</taxon>
        <taxon>Sordariomycetes</taxon>
        <taxon>Hypocreomycetidae</taxon>
        <taxon>Hypocreales</taxon>
        <taxon>Cordycipitaceae</taxon>
        <taxon>Beauveria</taxon>
        <taxon>Beauveria brongniartii</taxon>
    </lineage>
</organism>
<keyword evidence="1" id="KW-0812">Transmembrane</keyword>
<protein>
    <submittedName>
        <fullName evidence="3">Beta-mannosidase mndA</fullName>
    </submittedName>
</protein>
<gene>
    <name evidence="3" type="ORF">BBO_00449</name>
</gene>
<name>A0A162K2Z6_9HYPO</name>
<dbReference type="OrthoDB" id="5313995at2759"/>
<dbReference type="Pfam" id="PF24803">
    <property type="entry name" value="DUF7704"/>
    <property type="match status" value="1"/>
</dbReference>
<comment type="caution">
    <text evidence="3">The sequence shown here is derived from an EMBL/GenBank/DDBJ whole genome shotgun (WGS) entry which is preliminary data.</text>
</comment>
<dbReference type="InterPro" id="IPR056121">
    <property type="entry name" value="DUF7704"/>
</dbReference>
<evidence type="ECO:0000313" key="4">
    <source>
        <dbReference type="Proteomes" id="UP000076863"/>
    </source>
</evidence>
<feature type="transmembrane region" description="Helical" evidence="1">
    <location>
        <begin position="55"/>
        <end position="74"/>
    </location>
</feature>
<evidence type="ECO:0000259" key="2">
    <source>
        <dbReference type="Pfam" id="PF24803"/>
    </source>
</evidence>
<evidence type="ECO:0000256" key="1">
    <source>
        <dbReference type="SAM" id="Phobius"/>
    </source>
</evidence>
<feature type="transmembrane region" description="Helical" evidence="1">
    <location>
        <begin position="86"/>
        <end position="106"/>
    </location>
</feature>
<dbReference type="AlphaFoldDB" id="A0A162K2Z6"/>
<proteinExistence type="predicted"/>
<feature type="transmembrane region" description="Helical" evidence="1">
    <location>
        <begin position="126"/>
        <end position="145"/>
    </location>
</feature>
<keyword evidence="1" id="KW-0472">Membrane</keyword>
<evidence type="ECO:0000313" key="3">
    <source>
        <dbReference type="EMBL" id="OAA52608.1"/>
    </source>
</evidence>
<accession>A0A162K2Z6</accession>
<dbReference type="PANTHER" id="PTHR37019:SF1">
    <property type="entry name" value="EXPERA DOMAIN-CONTAINING PROTEIN"/>
    <property type="match status" value="1"/>
</dbReference>
<feature type="domain" description="DUF7704" evidence="2">
    <location>
        <begin position="6"/>
        <end position="142"/>
    </location>
</feature>
<keyword evidence="1" id="KW-1133">Transmembrane helix</keyword>
<sequence length="154" mass="16407">MAVNPASIVPGFYSFFFKNLDPLIALWGVYLNFIDPDAAVKASAPASTYDPSQVFLFHQAGGLALAVAVVSAVLPRYSQDLGVWRILQFALFLSDIAGLSGIYNSLANQGRLSPNAWTSDDKGLAASYLVLTVVRAFFLLGVGFTKPASAKKSA</sequence>
<keyword evidence="4" id="KW-1185">Reference proteome</keyword>
<dbReference type="PANTHER" id="PTHR37019">
    <property type="entry name" value="CHROMOSOME 1, WHOLE GENOME SHOTGUN SEQUENCE"/>
    <property type="match status" value="1"/>
</dbReference>
<reference evidence="3 4" key="1">
    <citation type="journal article" date="2016" name="Genome Biol. Evol.">
        <title>Divergent and convergent evolution of fungal pathogenicity.</title>
        <authorList>
            <person name="Shang Y."/>
            <person name="Xiao G."/>
            <person name="Zheng P."/>
            <person name="Cen K."/>
            <person name="Zhan S."/>
            <person name="Wang C."/>
        </authorList>
    </citation>
    <scope>NUCLEOTIDE SEQUENCE [LARGE SCALE GENOMIC DNA]</scope>
    <source>
        <strain evidence="3 4">RCEF 3172</strain>
    </source>
</reference>
<dbReference type="EMBL" id="AZHA01000001">
    <property type="protein sequence ID" value="OAA52608.1"/>
    <property type="molecule type" value="Genomic_DNA"/>
</dbReference>